<keyword evidence="4" id="KW-0843">Virulence</keyword>
<evidence type="ECO:0000256" key="5">
    <source>
        <dbReference type="ARBA" id="ARBA00023136"/>
    </source>
</evidence>
<feature type="region of interest" description="Disordered" evidence="6">
    <location>
        <begin position="223"/>
        <end position="252"/>
    </location>
</feature>
<dbReference type="PROSITE" id="PS50234">
    <property type="entry name" value="VWFA"/>
    <property type="match status" value="1"/>
</dbReference>
<protein>
    <submittedName>
        <fullName evidence="8">VWA domain-containing protein</fullName>
    </submittedName>
</protein>
<keyword evidence="3" id="KW-0677">Repeat</keyword>
<dbReference type="SUPFAM" id="SSF53300">
    <property type="entry name" value="vWA-like"/>
    <property type="match status" value="1"/>
</dbReference>
<dbReference type="InterPro" id="IPR036465">
    <property type="entry name" value="vWFA_dom_sf"/>
</dbReference>
<evidence type="ECO:0000256" key="1">
    <source>
        <dbReference type="ARBA" id="ARBA00004370"/>
    </source>
</evidence>
<dbReference type="Pfam" id="PF00092">
    <property type="entry name" value="VWA"/>
    <property type="match status" value="1"/>
</dbReference>
<dbReference type="Pfam" id="PF00353">
    <property type="entry name" value="HemolysinCabind"/>
    <property type="match status" value="1"/>
</dbReference>
<evidence type="ECO:0000256" key="6">
    <source>
        <dbReference type="SAM" id="MobiDB-lite"/>
    </source>
</evidence>
<dbReference type="Gene3D" id="2.150.10.10">
    <property type="entry name" value="Serralysin-like metalloprotease, C-terminal"/>
    <property type="match status" value="1"/>
</dbReference>
<dbReference type="SMART" id="SM00327">
    <property type="entry name" value="VWA"/>
    <property type="match status" value="1"/>
</dbReference>
<feature type="compositionally biased region" description="Polar residues" evidence="6">
    <location>
        <begin position="982"/>
        <end position="996"/>
    </location>
</feature>
<evidence type="ECO:0000256" key="2">
    <source>
        <dbReference type="ARBA" id="ARBA00022656"/>
    </source>
</evidence>
<feature type="region of interest" description="Disordered" evidence="6">
    <location>
        <begin position="974"/>
        <end position="996"/>
    </location>
</feature>
<dbReference type="InterPro" id="IPR001343">
    <property type="entry name" value="Hemolysn_Ca-bd"/>
</dbReference>
<evidence type="ECO:0000259" key="7">
    <source>
        <dbReference type="PROSITE" id="PS50234"/>
    </source>
</evidence>
<comment type="caution">
    <text evidence="8">The sequence shown here is derived from an EMBL/GenBank/DDBJ whole genome shotgun (WGS) entry which is preliminary data.</text>
</comment>
<comment type="subcellular location">
    <subcellularLocation>
        <location evidence="1">Membrane</location>
    </subcellularLocation>
</comment>
<feature type="domain" description="VWFA" evidence="7">
    <location>
        <begin position="638"/>
        <end position="827"/>
    </location>
</feature>
<dbReference type="InterPro" id="IPR003995">
    <property type="entry name" value="RTX_toxin_determinant-A"/>
</dbReference>
<dbReference type="EMBL" id="JAWLIP010000008">
    <property type="protein sequence ID" value="MDV6228169.1"/>
    <property type="molecule type" value="Genomic_DNA"/>
</dbReference>
<evidence type="ECO:0000313" key="8">
    <source>
        <dbReference type="EMBL" id="MDV6228169.1"/>
    </source>
</evidence>
<dbReference type="PRINTS" id="PR01488">
    <property type="entry name" value="RTXTOXINA"/>
</dbReference>
<sequence length="1393" mass="141737">MSGGETVNGVSYTYTVNTNGTVLTANDGTQDVFRVTLTDAEAGTYTVELLARVEHDNANGSPGFEDNLDFTLGYEVYDADDATGTPGTLTLTIDDDIPVAVDPEQAVLSNSAGAPQEFDLDVDGMVTDNYGADGAGTVRFTVTDGQDSGLTSGGQPVTYHLSAGGTVLTAKVGGAGGTTVFTVTLDPADGTYTVDMDRPVDAFTQVDFDPGIYDFVGGNDPWAGFVPNGQDGNSPGGSPVDDNSRDLLLTPIGASGSSINGNAASAGAGGGSGGQNIGAGEGIRLDFVQDLTGDPAGSPADYQGNPAQQDHLFDGHYTVNGAAVTFGDGSTDTTIQLSAFDDPDGNTTVGDGTGDDITSIVIAYDGENQVITYDPLDTYPTTVTVGSPGGLADRSYTVDFVTVGGARVAQVTGVLDTQVTITSFTADGYNSLEVLYISGDDFAMTGFGTSVVSTDPVDFTLPIEIVDGDGDTAPAEIDLTLQPDAAPTISAFTAEVNEAGLAGGSEEGTASTVDTGTISIALASGDTLDTFEVSDANGNWVDVTGGGTVQGKFGLLTVTANGSGGYSTSYQLNQNSLDHNVRPGKGTPEGVAERFNVRAKDNDGDYSAVDTLKVNVLDDAPEAVADNASLTLGTENFNIAFVLDFSGSVSNSELDAMLDAVKAAGQAFFDGTSGNVQIELVAFSSSASAAGPFTDYASFAAQIDGWNPAEGGSRPYNGGTDFTAAIEETMDAYTPLSDHNNQVFFLSDGNPNEQTGAGGHSLYGSTQTAWNNFVQNNDVTVQTVGIGNNIDVEQLQDVDEADGSDVVVSVSNFDDLVTALLDLTNQVDVSGNVLLGNDNAVGGGDDDILGADGGRILSITVDGVTYTYQEGPDKIFNDGGQPAINGSSLVVDGSLGGELSFNFETGAWSYQADGDTTPGTESFDYVLVDNDGDTSGASLTIDILPPPGATDDVVLTNITDYSAIDIPTAALLHNDPAPAPTSPLSVDGASNPQNGGVSLAGDVTFTPSSTPVEFVDEDFSSGEGSFVYRDAYYPGTGSQADGFRSTSGPASGGAMKIELGDGGGSDRYNVNGAFTRAFNLASAATVTITFDYYAMLTAETDVGEDVRVLAGVDGEAFGSGGVVDELLGASGSGGGDAVTGWKTFTTTIDLSAGDHTLALGGLLTQKTASGEFADVYFDNVSVEYTPTPSFTSGGFDYSVSDGSGFTDDAHVSVTGVSGSTITGTDADEVLVGNDSGSTLLGMGGDDSLVGGDAADLLDGGDGDDLLIGGDGADVLIGGEGQNTYDLTDTDGAIDTVVLDPSALTGMNPDEIIGFSSEDVVDLTELVSLSTTSGENVGDFVRLNPGDGKELQVDADGTAGGDDWVTVATFDVPQTPASIKILYDDDGSDTSGTV</sequence>
<dbReference type="InterPro" id="IPR018511">
    <property type="entry name" value="Hemolysin-typ_Ca-bd_CS"/>
</dbReference>
<reference evidence="8 9" key="1">
    <citation type="submission" date="2023-10" db="EMBL/GenBank/DDBJ databases">
        <authorList>
            <person name="Venkata Ramana C."/>
            <person name="Sasikala C."/>
            <person name="Dhurka M."/>
        </authorList>
    </citation>
    <scope>NUCLEOTIDE SEQUENCE [LARGE SCALE GENOMIC DNA]</scope>
    <source>
        <strain evidence="8 9">KCTC 32151</strain>
    </source>
</reference>
<proteinExistence type="predicted"/>
<organism evidence="8 9">
    <name type="scientific">Nitratireductor aquimarinus</name>
    <dbReference type="NCBI Taxonomy" id="889300"/>
    <lineage>
        <taxon>Bacteria</taxon>
        <taxon>Pseudomonadati</taxon>
        <taxon>Pseudomonadota</taxon>
        <taxon>Alphaproteobacteria</taxon>
        <taxon>Hyphomicrobiales</taxon>
        <taxon>Phyllobacteriaceae</taxon>
        <taxon>Nitratireductor</taxon>
    </lineage>
</organism>
<keyword evidence="5" id="KW-0472">Membrane</keyword>
<keyword evidence="2" id="KW-0800">Toxin</keyword>
<evidence type="ECO:0000256" key="4">
    <source>
        <dbReference type="ARBA" id="ARBA00023026"/>
    </source>
</evidence>
<dbReference type="RefSeq" id="WP_317562138.1">
    <property type="nucleotide sequence ID" value="NZ_JAWLIP010000008.1"/>
</dbReference>
<accession>A0ABU4APL7</accession>
<dbReference type="PROSITE" id="PS00330">
    <property type="entry name" value="HEMOLYSIN_CALCIUM"/>
    <property type="match status" value="1"/>
</dbReference>
<dbReference type="InterPro" id="IPR002035">
    <property type="entry name" value="VWF_A"/>
</dbReference>
<evidence type="ECO:0000313" key="9">
    <source>
        <dbReference type="Proteomes" id="UP001185659"/>
    </source>
</evidence>
<dbReference type="Gene3D" id="3.40.50.410">
    <property type="entry name" value="von Willebrand factor, type A domain"/>
    <property type="match status" value="1"/>
</dbReference>
<keyword evidence="9" id="KW-1185">Reference proteome</keyword>
<gene>
    <name evidence="8" type="ORF">R2G56_17880</name>
</gene>
<feature type="region of interest" description="Disordered" evidence="6">
    <location>
        <begin position="289"/>
        <end position="310"/>
    </location>
</feature>
<dbReference type="SUPFAM" id="SSF51120">
    <property type="entry name" value="beta-Roll"/>
    <property type="match status" value="1"/>
</dbReference>
<name>A0ABU4APL7_9HYPH</name>
<evidence type="ECO:0000256" key="3">
    <source>
        <dbReference type="ARBA" id="ARBA00022737"/>
    </source>
</evidence>
<dbReference type="CDD" id="cd00198">
    <property type="entry name" value="vWFA"/>
    <property type="match status" value="1"/>
</dbReference>
<dbReference type="InterPro" id="IPR011049">
    <property type="entry name" value="Serralysin-like_metalloprot_C"/>
</dbReference>
<dbReference type="Proteomes" id="UP001185659">
    <property type="component" value="Unassembled WGS sequence"/>
</dbReference>